<evidence type="ECO:0000256" key="1">
    <source>
        <dbReference type="SAM" id="Phobius"/>
    </source>
</evidence>
<feature type="transmembrane region" description="Helical" evidence="1">
    <location>
        <begin position="226"/>
        <end position="247"/>
    </location>
</feature>
<dbReference type="InterPro" id="IPR019422">
    <property type="entry name" value="7TM_GPCR_serpentine_rcpt_Srh"/>
</dbReference>
<evidence type="ECO:0000313" key="2">
    <source>
        <dbReference type="EMBL" id="KAK0400526.1"/>
    </source>
</evidence>
<dbReference type="EMBL" id="JAUCMV010000004">
    <property type="protein sequence ID" value="KAK0400526.1"/>
    <property type="molecule type" value="Genomic_DNA"/>
</dbReference>
<keyword evidence="3" id="KW-1185">Reference proteome</keyword>
<comment type="caution">
    <text evidence="2">The sequence shown here is derived from an EMBL/GenBank/DDBJ whole genome shotgun (WGS) entry which is preliminary data.</text>
</comment>
<feature type="transmembrane region" description="Helical" evidence="1">
    <location>
        <begin position="133"/>
        <end position="161"/>
    </location>
</feature>
<evidence type="ECO:0000313" key="3">
    <source>
        <dbReference type="Proteomes" id="UP001175271"/>
    </source>
</evidence>
<gene>
    <name evidence="2" type="ORF">QR680_015297</name>
</gene>
<proteinExistence type="predicted"/>
<protein>
    <submittedName>
        <fullName evidence="2">Uncharacterized protein</fullName>
    </submittedName>
</protein>
<dbReference type="AlphaFoldDB" id="A0AA39H884"/>
<sequence length="401" mass="45673">MSPDDLNKFLSYFFTGLSCSFAIPFFYCVLFKSPPCIRIYRNTILNLAIWYAATMGTYAILLQPIYARLSNKSCARFTGLVSSFGKEFHIGTVFLTAISVENIPVAIIICFFYRYDQLRSINNVSFLKTHKGVIICVAVHIKMSIIASFIAYAGVAAGEIFEYKGTFFLCFSSDNYHMMKLISLAIGMYMLLGSIVTIVLAFLTILRLHSQTAHMTRRTYHLQQRLTINLVVLLFLPIIFDVIPIYFTTSVLPCWAEHGDEISGKCHIHAQMVQNSVVDLLQNGIHSIEENLSDLCRTITIYDKCYIWQNDQFCGEKAWQFLLQLNERSSHALVALLNSSQLVDRIPSTCQQWLAPADYSAWHKERILAFRRQTKSLRRSSSTLLYSTANLIIATLFISLI</sequence>
<feature type="transmembrane region" description="Helical" evidence="1">
    <location>
        <begin position="88"/>
        <end position="113"/>
    </location>
</feature>
<feature type="transmembrane region" description="Helical" evidence="1">
    <location>
        <begin position="43"/>
        <end position="61"/>
    </location>
</feature>
<organism evidence="2 3">
    <name type="scientific">Steinernema hermaphroditum</name>
    <dbReference type="NCBI Taxonomy" id="289476"/>
    <lineage>
        <taxon>Eukaryota</taxon>
        <taxon>Metazoa</taxon>
        <taxon>Ecdysozoa</taxon>
        <taxon>Nematoda</taxon>
        <taxon>Chromadorea</taxon>
        <taxon>Rhabditida</taxon>
        <taxon>Tylenchina</taxon>
        <taxon>Panagrolaimomorpha</taxon>
        <taxon>Strongyloidoidea</taxon>
        <taxon>Steinernematidae</taxon>
        <taxon>Steinernema</taxon>
    </lineage>
</organism>
<feature type="transmembrane region" description="Helical" evidence="1">
    <location>
        <begin position="181"/>
        <end position="206"/>
    </location>
</feature>
<reference evidence="2" key="1">
    <citation type="submission" date="2023-06" db="EMBL/GenBank/DDBJ databases">
        <title>Genomic analysis of the entomopathogenic nematode Steinernema hermaphroditum.</title>
        <authorList>
            <person name="Schwarz E.M."/>
            <person name="Heppert J.K."/>
            <person name="Baniya A."/>
            <person name="Schwartz H.T."/>
            <person name="Tan C.-H."/>
            <person name="Antoshechkin I."/>
            <person name="Sternberg P.W."/>
            <person name="Goodrich-Blair H."/>
            <person name="Dillman A.R."/>
        </authorList>
    </citation>
    <scope>NUCLEOTIDE SEQUENCE</scope>
    <source>
        <strain evidence="2">PS9179</strain>
        <tissue evidence="2">Whole animal</tissue>
    </source>
</reference>
<name>A0AA39H884_9BILA</name>
<keyword evidence="1" id="KW-1133">Transmembrane helix</keyword>
<accession>A0AA39H884</accession>
<dbReference type="Proteomes" id="UP001175271">
    <property type="component" value="Unassembled WGS sequence"/>
</dbReference>
<keyword evidence="1" id="KW-0472">Membrane</keyword>
<feature type="transmembrane region" description="Helical" evidence="1">
    <location>
        <begin position="12"/>
        <end position="31"/>
    </location>
</feature>
<keyword evidence="1" id="KW-0812">Transmembrane</keyword>
<dbReference type="Pfam" id="PF10318">
    <property type="entry name" value="7TM_GPCR_Srh"/>
    <property type="match status" value="1"/>
</dbReference>